<evidence type="ECO:0000313" key="3">
    <source>
        <dbReference type="Proteomes" id="UP001364890"/>
    </source>
</evidence>
<keyword evidence="3" id="KW-1185">Reference proteome</keyword>
<dbReference type="PROSITE" id="PS51257">
    <property type="entry name" value="PROKAR_LIPOPROTEIN"/>
    <property type="match status" value="1"/>
</dbReference>
<dbReference type="RefSeq" id="WP_336499441.1">
    <property type="nucleotide sequence ID" value="NZ_JBAWSY010000031.1"/>
</dbReference>
<protein>
    <submittedName>
        <fullName evidence="2">Uncharacterized protein</fullName>
    </submittedName>
</protein>
<dbReference type="Proteomes" id="UP001364890">
    <property type="component" value="Unassembled WGS sequence"/>
</dbReference>
<feature type="chain" id="PRO_5047417194" evidence="1">
    <location>
        <begin position="21"/>
        <end position="144"/>
    </location>
</feature>
<proteinExistence type="predicted"/>
<evidence type="ECO:0000313" key="2">
    <source>
        <dbReference type="EMBL" id="MEI4771895.1"/>
    </source>
</evidence>
<organism evidence="2 3">
    <name type="scientific">Psychrobacillus mangrovi</name>
    <dbReference type="NCBI Taxonomy" id="3117745"/>
    <lineage>
        <taxon>Bacteria</taxon>
        <taxon>Bacillati</taxon>
        <taxon>Bacillota</taxon>
        <taxon>Bacilli</taxon>
        <taxon>Bacillales</taxon>
        <taxon>Bacillaceae</taxon>
        <taxon>Psychrobacillus</taxon>
    </lineage>
</organism>
<accession>A0ABU8FC87</accession>
<gene>
    <name evidence="2" type="ORF">WAX74_20040</name>
</gene>
<keyword evidence="1" id="KW-0732">Signal</keyword>
<evidence type="ECO:0000256" key="1">
    <source>
        <dbReference type="SAM" id="SignalP"/>
    </source>
</evidence>
<dbReference type="EMBL" id="JBAWSY010000031">
    <property type="protein sequence ID" value="MEI4771895.1"/>
    <property type="molecule type" value="Genomic_DNA"/>
</dbReference>
<reference evidence="2 3" key="1">
    <citation type="submission" date="2024-01" db="EMBL/GenBank/DDBJ databases">
        <title>Seven novel Bacillus-like species.</title>
        <authorList>
            <person name="Liu G."/>
        </authorList>
    </citation>
    <scope>NUCLEOTIDE SEQUENCE [LARGE SCALE GENOMIC DNA]</scope>
    <source>
        <strain evidence="2 3">FJAT-51614</strain>
    </source>
</reference>
<name>A0ABU8FC87_9BACI</name>
<comment type="caution">
    <text evidence="2">The sequence shown here is derived from an EMBL/GenBank/DDBJ whole genome shotgun (WGS) entry which is preliminary data.</text>
</comment>
<feature type="signal peptide" evidence="1">
    <location>
        <begin position="1"/>
        <end position="20"/>
    </location>
</feature>
<sequence length="144" mass="16511">MKKYVLFTLLLLSFTLMLSACSQSEEEKIRVHLEDYSFYDILVDLTDGGLNIEVQMFETSDNDMAQVDVVVETKALLEAVKKYSEVNLDVIKEVNLYFVTRETNITVAEINANIDTISGTNWNELDRYELPQIVDGYKFYGVSN</sequence>